<proteinExistence type="predicted"/>
<sequence length="85" mass="9533">MLLGAVVCLLHFSIAPVLAKKNPSEKREIAIGRLIDSDAKKNHRPLIAILKKPSIFILAISNNYKKQHPIKNLPSYSRKQKSFTA</sequence>
<dbReference type="AlphaFoldDB" id="A0A077AT90"/>
<gene>
    <name evidence="1" type="ORF">ID47_00755</name>
</gene>
<reference evidence="1 2" key="1">
    <citation type="submission" date="2014-07" db="EMBL/GenBank/DDBJ databases">
        <title>Comparative genomic insights into amoeba endosymbionts belonging to the families of Holosporaceae and Candidatus Midichloriaceae within Rickettsiales.</title>
        <authorList>
            <person name="Wang Z."/>
            <person name="Wu M."/>
        </authorList>
    </citation>
    <scope>NUCLEOTIDE SEQUENCE [LARGE SCALE GENOMIC DNA]</scope>
    <source>
        <strain evidence="1">PRA3</strain>
    </source>
</reference>
<dbReference type="EMBL" id="CP008941">
    <property type="protein sequence ID" value="AIK95601.1"/>
    <property type="molecule type" value="Genomic_DNA"/>
</dbReference>
<organism evidence="1 2">
    <name type="scientific">Candidatus Odyssella acanthamoebae</name>
    <dbReference type="NCBI Taxonomy" id="91604"/>
    <lineage>
        <taxon>Bacteria</taxon>
        <taxon>Pseudomonadati</taxon>
        <taxon>Pseudomonadota</taxon>
        <taxon>Alphaproteobacteria</taxon>
        <taxon>Holosporales</taxon>
        <taxon>Candidatus Paracaedibacteraceae</taxon>
        <taxon>Candidatus Odyssella</taxon>
    </lineage>
</organism>
<evidence type="ECO:0000313" key="2">
    <source>
        <dbReference type="Proteomes" id="UP000028926"/>
    </source>
</evidence>
<evidence type="ECO:0000313" key="1">
    <source>
        <dbReference type="EMBL" id="AIK95601.1"/>
    </source>
</evidence>
<dbReference type="STRING" id="91604.ID47_00755"/>
<protein>
    <submittedName>
        <fullName evidence="1">Uncharacterized protein</fullName>
    </submittedName>
</protein>
<keyword evidence="2" id="KW-1185">Reference proteome</keyword>
<dbReference type="Proteomes" id="UP000028926">
    <property type="component" value="Chromosome"/>
</dbReference>
<dbReference type="KEGG" id="paca:ID47_00755"/>
<accession>A0A077AT90</accession>
<dbReference type="HOGENOM" id="CLU_2506585_0_0_5"/>
<name>A0A077AT90_9PROT</name>